<keyword evidence="7" id="KW-1185">Reference proteome</keyword>
<dbReference type="InterPro" id="IPR001647">
    <property type="entry name" value="HTH_TetR"/>
</dbReference>
<evidence type="ECO:0000313" key="7">
    <source>
        <dbReference type="Proteomes" id="UP000324351"/>
    </source>
</evidence>
<dbReference type="PANTHER" id="PTHR30055">
    <property type="entry name" value="HTH-TYPE TRANSCRIPTIONAL REGULATOR RUTR"/>
    <property type="match status" value="1"/>
</dbReference>
<sequence>MSPSQEEVRVAVRRGRPRDEAARSRVVQAAIELFERQGYVATTVGDIAAAAQTAVQTVYSAYGSKVGVLAAAHDVALAGDEEPVPIAEREWFRALAEASTAAEAWRCALEQMQMSTARVAPIYTAMMAAEADPDVAALMRSLRAQRAEFSRLLVDQVAGRPGGEQVDRARVADLVYATESVESYSLLVTQCGWSREQWRDWVHDLVALELRRDAGRPQDAD</sequence>
<dbReference type="SUPFAM" id="SSF46689">
    <property type="entry name" value="Homeodomain-like"/>
    <property type="match status" value="1"/>
</dbReference>
<protein>
    <submittedName>
        <fullName evidence="6">TetR family transcriptional regulator</fullName>
    </submittedName>
</protein>
<dbReference type="Pfam" id="PF00440">
    <property type="entry name" value="TetR_N"/>
    <property type="match status" value="1"/>
</dbReference>
<dbReference type="AlphaFoldDB" id="A0A5B1M4J5"/>
<dbReference type="PANTHER" id="PTHR30055:SF234">
    <property type="entry name" value="HTH-TYPE TRANSCRIPTIONAL REGULATOR BETI"/>
    <property type="match status" value="1"/>
</dbReference>
<evidence type="ECO:0000313" key="6">
    <source>
        <dbReference type="EMBL" id="KAA1427634.1"/>
    </source>
</evidence>
<name>A0A5B1M4J5_9ACTN</name>
<evidence type="ECO:0000259" key="5">
    <source>
        <dbReference type="PROSITE" id="PS50977"/>
    </source>
</evidence>
<reference evidence="6 7" key="1">
    <citation type="submission" date="2019-09" db="EMBL/GenBank/DDBJ databases">
        <title>Nocardioides panacisoli sp. nov., isolated from the soil of a ginseng field.</title>
        <authorList>
            <person name="Cho C."/>
        </authorList>
    </citation>
    <scope>NUCLEOTIDE SEQUENCE [LARGE SCALE GENOMIC DNA]</scope>
    <source>
        <strain evidence="6 7">BN140041</strain>
    </source>
</reference>
<keyword evidence="1" id="KW-0805">Transcription regulation</keyword>
<evidence type="ECO:0000256" key="3">
    <source>
        <dbReference type="ARBA" id="ARBA00023163"/>
    </source>
</evidence>
<organism evidence="6 7">
    <name type="scientific">Nocardioides antri</name>
    <dbReference type="NCBI Taxonomy" id="2607659"/>
    <lineage>
        <taxon>Bacteria</taxon>
        <taxon>Bacillati</taxon>
        <taxon>Actinomycetota</taxon>
        <taxon>Actinomycetes</taxon>
        <taxon>Propionibacteriales</taxon>
        <taxon>Nocardioidaceae</taxon>
        <taxon>Nocardioides</taxon>
    </lineage>
</organism>
<dbReference type="GO" id="GO:0003700">
    <property type="term" value="F:DNA-binding transcription factor activity"/>
    <property type="evidence" value="ECO:0007669"/>
    <property type="project" value="TreeGrafter"/>
</dbReference>
<evidence type="ECO:0000256" key="4">
    <source>
        <dbReference type="PROSITE-ProRule" id="PRU00335"/>
    </source>
</evidence>
<evidence type="ECO:0000256" key="2">
    <source>
        <dbReference type="ARBA" id="ARBA00023125"/>
    </source>
</evidence>
<feature type="domain" description="HTH tetR-type" evidence="5">
    <location>
        <begin position="20"/>
        <end position="80"/>
    </location>
</feature>
<proteinExistence type="predicted"/>
<reference evidence="6 7" key="2">
    <citation type="submission" date="2019-09" db="EMBL/GenBank/DDBJ databases">
        <authorList>
            <person name="Jin C."/>
        </authorList>
    </citation>
    <scope>NUCLEOTIDE SEQUENCE [LARGE SCALE GENOMIC DNA]</scope>
    <source>
        <strain evidence="6 7">BN140041</strain>
    </source>
</reference>
<keyword evidence="3" id="KW-0804">Transcription</keyword>
<dbReference type="PRINTS" id="PR00455">
    <property type="entry name" value="HTHTETR"/>
</dbReference>
<keyword evidence="2 4" id="KW-0238">DNA-binding</keyword>
<dbReference type="PROSITE" id="PS50977">
    <property type="entry name" value="HTH_TETR_2"/>
    <property type="match status" value="1"/>
</dbReference>
<comment type="caution">
    <text evidence="6">The sequence shown here is derived from an EMBL/GenBank/DDBJ whole genome shotgun (WGS) entry which is preliminary data.</text>
</comment>
<dbReference type="InterPro" id="IPR050109">
    <property type="entry name" value="HTH-type_TetR-like_transc_reg"/>
</dbReference>
<accession>A0A5B1M4J5</accession>
<dbReference type="EMBL" id="VUJW01000003">
    <property type="protein sequence ID" value="KAA1427634.1"/>
    <property type="molecule type" value="Genomic_DNA"/>
</dbReference>
<evidence type="ECO:0000256" key="1">
    <source>
        <dbReference type="ARBA" id="ARBA00023015"/>
    </source>
</evidence>
<dbReference type="GO" id="GO:0000976">
    <property type="term" value="F:transcription cis-regulatory region binding"/>
    <property type="evidence" value="ECO:0007669"/>
    <property type="project" value="TreeGrafter"/>
</dbReference>
<gene>
    <name evidence="6" type="ORF">F0U47_09310</name>
</gene>
<dbReference type="InterPro" id="IPR009057">
    <property type="entry name" value="Homeodomain-like_sf"/>
</dbReference>
<dbReference type="Gene3D" id="1.10.357.10">
    <property type="entry name" value="Tetracycline Repressor, domain 2"/>
    <property type="match status" value="1"/>
</dbReference>
<feature type="DNA-binding region" description="H-T-H motif" evidence="4">
    <location>
        <begin position="43"/>
        <end position="62"/>
    </location>
</feature>
<dbReference type="Proteomes" id="UP000324351">
    <property type="component" value="Unassembled WGS sequence"/>
</dbReference>